<dbReference type="Pfam" id="PF01648">
    <property type="entry name" value="ACPS"/>
    <property type="match status" value="1"/>
</dbReference>
<dbReference type="AlphaFoldDB" id="A0A086TCG9"/>
<dbReference type="Proteomes" id="UP000029964">
    <property type="component" value="Unassembled WGS sequence"/>
</dbReference>
<accession>A0A086TCG9</accession>
<dbReference type="EMBL" id="JPKY01000013">
    <property type="protein sequence ID" value="KFH47051.1"/>
    <property type="molecule type" value="Genomic_DNA"/>
</dbReference>
<dbReference type="Pfam" id="PF22624">
    <property type="entry name" value="AASDHPPT_N"/>
    <property type="match status" value="1"/>
</dbReference>
<gene>
    <name evidence="6" type="ORF">ACRE_021710</name>
</gene>
<reference evidence="7" key="1">
    <citation type="journal article" date="2014" name="Genome Announc.">
        <title>Genome sequence and annotation of Acremonium chrysogenum, producer of the beta-lactam antibiotic cephalosporin C.</title>
        <authorList>
            <person name="Terfehr D."/>
            <person name="Dahlmann T.A."/>
            <person name="Specht T."/>
            <person name="Zadra I."/>
            <person name="Kuernsteiner H."/>
            <person name="Kueck U."/>
        </authorList>
    </citation>
    <scope>NUCLEOTIDE SEQUENCE [LARGE SCALE GENOMIC DNA]</scope>
    <source>
        <strain evidence="7">ATCC 11550 / CBS 779.69 / DSM 880 / IAM 14645 / JCM 23072 / IMI 49137</strain>
    </source>
</reference>
<evidence type="ECO:0000259" key="5">
    <source>
        <dbReference type="Pfam" id="PF22624"/>
    </source>
</evidence>
<dbReference type="InterPro" id="IPR055066">
    <property type="entry name" value="AASDHPPT_N"/>
</dbReference>
<proteinExistence type="predicted"/>
<dbReference type="PANTHER" id="PTHR12215">
    <property type="entry name" value="PHOSPHOPANTETHEINE TRANSFERASE"/>
    <property type="match status" value="1"/>
</dbReference>
<evidence type="ECO:0000259" key="4">
    <source>
        <dbReference type="Pfam" id="PF01648"/>
    </source>
</evidence>
<feature type="region of interest" description="Disordered" evidence="3">
    <location>
        <begin position="1"/>
        <end position="49"/>
    </location>
</feature>
<organism evidence="6 7">
    <name type="scientific">Hapsidospora chrysogenum (strain ATCC 11550 / CBS 779.69 / DSM 880 / IAM 14645 / JCM 23072 / IMI 49137)</name>
    <name type="common">Acremonium chrysogenum</name>
    <dbReference type="NCBI Taxonomy" id="857340"/>
    <lineage>
        <taxon>Eukaryota</taxon>
        <taxon>Fungi</taxon>
        <taxon>Dikarya</taxon>
        <taxon>Ascomycota</taxon>
        <taxon>Pezizomycotina</taxon>
        <taxon>Sordariomycetes</taxon>
        <taxon>Hypocreomycetidae</taxon>
        <taxon>Hypocreales</taxon>
        <taxon>Bionectriaceae</taxon>
        <taxon>Hapsidospora</taxon>
    </lineage>
</organism>
<keyword evidence="2 6" id="KW-0808">Transferase</keyword>
<dbReference type="GO" id="GO:0005829">
    <property type="term" value="C:cytosol"/>
    <property type="evidence" value="ECO:0007669"/>
    <property type="project" value="TreeGrafter"/>
</dbReference>
<dbReference type="GO" id="GO:0000287">
    <property type="term" value="F:magnesium ion binding"/>
    <property type="evidence" value="ECO:0007669"/>
    <property type="project" value="InterPro"/>
</dbReference>
<dbReference type="EC" id="2.7.8.7" evidence="1"/>
<evidence type="ECO:0000256" key="3">
    <source>
        <dbReference type="SAM" id="MobiDB-lite"/>
    </source>
</evidence>
<evidence type="ECO:0000313" key="7">
    <source>
        <dbReference type="Proteomes" id="UP000029964"/>
    </source>
</evidence>
<dbReference type="Gene3D" id="3.90.470.20">
    <property type="entry name" value="4'-phosphopantetheinyl transferase domain"/>
    <property type="match status" value="1"/>
</dbReference>
<protein>
    <recommendedName>
        <fullName evidence="1">holo-[acyl-carrier-protein] synthase</fullName>
        <ecNumber evidence="1">2.7.8.7</ecNumber>
    </recommendedName>
</protein>
<feature type="domain" description="4'-phosphopantetheinyl transferase N-terminal" evidence="5">
    <location>
        <begin position="92"/>
        <end position="177"/>
    </location>
</feature>
<dbReference type="GO" id="GO:0019878">
    <property type="term" value="P:lysine biosynthetic process via aminoadipic acid"/>
    <property type="evidence" value="ECO:0007669"/>
    <property type="project" value="TreeGrafter"/>
</dbReference>
<sequence length="369" mass="41325">MSSLMITSEAPVRPPTGRIRRRASCPALGCPSSTKDSLLHPPSSPLTRRRRRTITITATTGGCTPSSIQWVLDTRPLWPRATRTAQLADHAARALAVLPPHERQEVLRYVHVRDAKMALGSRLLKRYLIARYASVPWDRAVTTRNSDTKPVFRRPDGSEPLSFNVSHQAGLVVLVASVLRPAELGVDVVCPTERRDRDLGLIRAEGWPSFVDMHAEVFGRDEVSRLHGLGSTLRDQDHRLRYFYTLWCIREAYVKMTGEALLAPWLRDLEMRYFVPAEDASASQTEIWLRGRRVDDVDLRLVNVLAGFTVCTAVRRDGQGAGGLELGEYELLDVEEVISFGERSRRGAGPESRLVESHKEESACLENIA</sequence>
<evidence type="ECO:0000256" key="1">
    <source>
        <dbReference type="ARBA" id="ARBA00013172"/>
    </source>
</evidence>
<feature type="domain" description="4'-phosphopantetheinyl transferase" evidence="4">
    <location>
        <begin position="184"/>
        <end position="271"/>
    </location>
</feature>
<name>A0A086TCG9_HAPC1</name>
<dbReference type="HOGENOM" id="CLU_031126_0_0_1"/>
<comment type="caution">
    <text evidence="6">The sequence shown here is derived from an EMBL/GenBank/DDBJ whole genome shotgun (WGS) entry which is preliminary data.</text>
</comment>
<keyword evidence="7" id="KW-1185">Reference proteome</keyword>
<dbReference type="InterPro" id="IPR008278">
    <property type="entry name" value="4-PPantetheinyl_Trfase_dom"/>
</dbReference>
<dbReference type="InterPro" id="IPR050559">
    <property type="entry name" value="P-Pant_transferase_sf"/>
</dbReference>
<dbReference type="STRING" id="857340.A0A086TCG9"/>
<dbReference type="SUPFAM" id="SSF56214">
    <property type="entry name" value="4'-phosphopantetheinyl transferase"/>
    <property type="match status" value="2"/>
</dbReference>
<dbReference type="InterPro" id="IPR037143">
    <property type="entry name" value="4-PPantetheinyl_Trfase_dom_sf"/>
</dbReference>
<dbReference type="GO" id="GO:0008897">
    <property type="term" value="F:holo-[acyl-carrier-protein] synthase activity"/>
    <property type="evidence" value="ECO:0007669"/>
    <property type="project" value="UniProtKB-EC"/>
</dbReference>
<evidence type="ECO:0000256" key="2">
    <source>
        <dbReference type="ARBA" id="ARBA00022679"/>
    </source>
</evidence>
<dbReference type="OrthoDB" id="26719at2759"/>
<evidence type="ECO:0000313" key="6">
    <source>
        <dbReference type="EMBL" id="KFH47051.1"/>
    </source>
</evidence>
<dbReference type="PANTHER" id="PTHR12215:SF10">
    <property type="entry name" value="L-AMINOADIPATE-SEMIALDEHYDE DEHYDROGENASE-PHOSPHOPANTETHEINYL TRANSFERASE"/>
    <property type="match status" value="1"/>
</dbReference>